<dbReference type="PROSITE" id="PS00324">
    <property type="entry name" value="ASPARTOKINASE"/>
    <property type="match status" value="1"/>
</dbReference>
<dbReference type="SUPFAM" id="SSF55021">
    <property type="entry name" value="ACT-like"/>
    <property type="match status" value="2"/>
</dbReference>
<sequence length="400" mass="43614">MAIIVQKYGGSSVGTVEKIKAIAKTVTDRKNSGDSMVVVVSAMGDTTDELIDIANKVTSSPDKRELDALLSTGEMRSAALLAMAIKSLGCDAVSYTAYQINIKTSGQFGKSLIDDINVDKIKKSLDEGKIVIAAGFQGINEDGDITTLGRGGSDTTAVAIAVKLNGLCEIYTDVDGIYSVDPREHKDASKLYEIDYEEMLELSSLGAQVMHPRSIELAQKYSIPIYVGLSNSKIRGTIIKEESNMNMENKPVTGIATSDEDIAVTVKDIDGNINLISNLFENIANKKINIDMISQTAPINNKINISFTIPKIDLEECLNILKEHCDIKSQVDIDEDITKFSIVGIGMKTTSGVAARMFKLFRENNIEVKMITTSEIRVTCAIKHEDKLRTVKIVANEFNL</sequence>
<dbReference type="NCBIfam" id="NF005155">
    <property type="entry name" value="PRK06635.1-4"/>
    <property type="match status" value="1"/>
</dbReference>
<dbReference type="CDD" id="cd04261">
    <property type="entry name" value="AAK_AKii-LysC-BS"/>
    <property type="match status" value="1"/>
</dbReference>
<dbReference type="CDD" id="cd04936">
    <property type="entry name" value="ACT_AKii-LysC-BS-like_2"/>
    <property type="match status" value="1"/>
</dbReference>
<comment type="pathway">
    <text evidence="4 15">Amino-acid biosynthesis; L-threonine biosynthesis; L-threonine from L-aspartate: step 1/5.</text>
</comment>
<dbReference type="InterPro" id="IPR001048">
    <property type="entry name" value="Asp/Glu/Uridylate_kinase"/>
</dbReference>
<comment type="pathway">
    <text evidence="3 15">Amino-acid biosynthesis; L-methionine biosynthesis via de novo pathway; L-homoserine from L-aspartate: step 1/3.</text>
</comment>
<comment type="catalytic activity">
    <reaction evidence="13 14">
        <text>L-aspartate + ATP = 4-phospho-L-aspartate + ADP</text>
        <dbReference type="Rhea" id="RHEA:23776"/>
        <dbReference type="ChEBI" id="CHEBI:29991"/>
        <dbReference type="ChEBI" id="CHEBI:30616"/>
        <dbReference type="ChEBI" id="CHEBI:57535"/>
        <dbReference type="ChEBI" id="CHEBI:456216"/>
        <dbReference type="EC" id="2.7.2.4"/>
    </reaction>
</comment>
<evidence type="ECO:0000256" key="14">
    <source>
        <dbReference type="RuleBase" id="RU003448"/>
    </source>
</evidence>
<evidence type="ECO:0000256" key="6">
    <source>
        <dbReference type="ARBA" id="ARBA00022605"/>
    </source>
</evidence>
<accession>A0ABS4KRH0</accession>
<evidence type="ECO:0000256" key="10">
    <source>
        <dbReference type="ARBA" id="ARBA00022840"/>
    </source>
</evidence>
<keyword evidence="11" id="KW-0220">Diaminopimelate biosynthesis</keyword>
<dbReference type="InterPro" id="IPR041740">
    <property type="entry name" value="AKii-LysC-BS"/>
</dbReference>
<dbReference type="InterPro" id="IPR036393">
    <property type="entry name" value="AceGlu_kinase-like_sf"/>
</dbReference>
<dbReference type="Proteomes" id="UP001519307">
    <property type="component" value="Unassembled WGS sequence"/>
</dbReference>
<dbReference type="Pfam" id="PF22468">
    <property type="entry name" value="ACT_9"/>
    <property type="match status" value="2"/>
</dbReference>
<dbReference type="PANTHER" id="PTHR21499:SF3">
    <property type="entry name" value="ASPARTOKINASE"/>
    <property type="match status" value="1"/>
</dbReference>
<keyword evidence="8" id="KW-0547">Nucleotide-binding</keyword>
<comment type="similarity">
    <text evidence="5 14">Belongs to the aspartokinase family.</text>
</comment>
<comment type="function">
    <text evidence="1">Catalyzes the phosphorylation of the beta-carboxyl group of aspartic acid with ATP to yield 4-phospho-L-aspartate, which is involved in the branched biosynthetic pathway leading to the biosynthesis of amino acids threonine, isoleucine and methionine.</text>
</comment>
<keyword evidence="18" id="KW-1185">Reference proteome</keyword>
<dbReference type="InterPro" id="IPR001341">
    <property type="entry name" value="Asp_kinase"/>
</dbReference>
<evidence type="ECO:0000256" key="2">
    <source>
        <dbReference type="ARBA" id="ARBA00004766"/>
    </source>
</evidence>
<keyword evidence="12" id="KW-0457">Lysine biosynthesis</keyword>
<protein>
    <recommendedName>
        <fullName evidence="14">Aspartokinase</fullName>
        <ecNumber evidence="14">2.7.2.4</ecNumber>
    </recommendedName>
</protein>
<reference evidence="17 18" key="1">
    <citation type="submission" date="2021-03" db="EMBL/GenBank/DDBJ databases">
        <title>Genomic Encyclopedia of Type Strains, Phase IV (KMG-IV): sequencing the most valuable type-strain genomes for metagenomic binning, comparative biology and taxonomic classification.</title>
        <authorList>
            <person name="Goeker M."/>
        </authorList>
    </citation>
    <scope>NUCLEOTIDE SEQUENCE [LARGE SCALE GENOMIC DNA]</scope>
    <source>
        <strain evidence="17 18">DSM 28783</strain>
    </source>
</reference>
<evidence type="ECO:0000256" key="5">
    <source>
        <dbReference type="ARBA" id="ARBA00010122"/>
    </source>
</evidence>
<keyword evidence="10" id="KW-0067">ATP-binding</keyword>
<evidence type="ECO:0000256" key="12">
    <source>
        <dbReference type="ARBA" id="ARBA00023154"/>
    </source>
</evidence>
<dbReference type="PROSITE" id="PS51671">
    <property type="entry name" value="ACT"/>
    <property type="match status" value="1"/>
</dbReference>
<dbReference type="RefSeq" id="WP_209701813.1">
    <property type="nucleotide sequence ID" value="NZ_JAGGLM010000006.1"/>
</dbReference>
<keyword evidence="6 15" id="KW-0028">Amino-acid biosynthesis</keyword>
<evidence type="ECO:0000256" key="9">
    <source>
        <dbReference type="ARBA" id="ARBA00022777"/>
    </source>
</evidence>
<keyword evidence="9 14" id="KW-0418">Kinase</keyword>
<evidence type="ECO:0000256" key="15">
    <source>
        <dbReference type="RuleBase" id="RU004249"/>
    </source>
</evidence>
<dbReference type="InterPro" id="IPR002912">
    <property type="entry name" value="ACT_dom"/>
</dbReference>
<evidence type="ECO:0000256" key="4">
    <source>
        <dbReference type="ARBA" id="ARBA00005139"/>
    </source>
</evidence>
<dbReference type="GO" id="GO:0004072">
    <property type="term" value="F:aspartate kinase activity"/>
    <property type="evidence" value="ECO:0007669"/>
    <property type="project" value="UniProtKB-EC"/>
</dbReference>
<comment type="pathway">
    <text evidence="2 15">Amino-acid biosynthesis; L-lysine biosynthesis via DAP pathway; (S)-tetrahydrodipicolinate from L-aspartate: step 1/4.</text>
</comment>
<name>A0ABS4KRH0_9CLOT</name>
<evidence type="ECO:0000256" key="11">
    <source>
        <dbReference type="ARBA" id="ARBA00022915"/>
    </source>
</evidence>
<dbReference type="InterPro" id="IPR018042">
    <property type="entry name" value="Aspartate_kinase_CS"/>
</dbReference>
<dbReference type="PANTHER" id="PTHR21499">
    <property type="entry name" value="ASPARTATE KINASE"/>
    <property type="match status" value="1"/>
</dbReference>
<feature type="domain" description="ACT" evidence="16">
    <location>
        <begin position="264"/>
        <end position="342"/>
    </location>
</feature>
<evidence type="ECO:0000256" key="3">
    <source>
        <dbReference type="ARBA" id="ARBA00004986"/>
    </source>
</evidence>
<evidence type="ECO:0000256" key="8">
    <source>
        <dbReference type="ARBA" id="ARBA00022741"/>
    </source>
</evidence>
<evidence type="ECO:0000313" key="18">
    <source>
        <dbReference type="Proteomes" id="UP001519307"/>
    </source>
</evidence>
<dbReference type="PIRSF" id="PIRSF000726">
    <property type="entry name" value="Asp_kin"/>
    <property type="match status" value="1"/>
</dbReference>
<keyword evidence="7 14" id="KW-0808">Transferase</keyword>
<comment type="caution">
    <text evidence="17">The sequence shown here is derived from an EMBL/GenBank/DDBJ whole genome shotgun (WGS) entry which is preliminary data.</text>
</comment>
<dbReference type="NCBIfam" id="TIGR00657">
    <property type="entry name" value="asp_kinases"/>
    <property type="match status" value="1"/>
</dbReference>
<evidence type="ECO:0000256" key="1">
    <source>
        <dbReference type="ARBA" id="ARBA00003121"/>
    </source>
</evidence>
<dbReference type="CDD" id="cd04891">
    <property type="entry name" value="ACT_AK-LysC-DapG-like_1"/>
    <property type="match status" value="1"/>
</dbReference>
<dbReference type="EMBL" id="JAGGLM010000006">
    <property type="protein sequence ID" value="MBP2032629.1"/>
    <property type="molecule type" value="Genomic_DNA"/>
</dbReference>
<dbReference type="NCBIfam" id="NF005154">
    <property type="entry name" value="PRK06635.1-2"/>
    <property type="match status" value="1"/>
</dbReference>
<dbReference type="InterPro" id="IPR054352">
    <property type="entry name" value="ACT_Aspartokinase"/>
</dbReference>
<dbReference type="Gene3D" id="3.30.2130.10">
    <property type="entry name" value="VC0802-like"/>
    <property type="match status" value="1"/>
</dbReference>
<evidence type="ECO:0000259" key="16">
    <source>
        <dbReference type="PROSITE" id="PS51671"/>
    </source>
</evidence>
<organism evidence="17 18">
    <name type="scientific">Clostridium algifaecis</name>
    <dbReference type="NCBI Taxonomy" id="1472040"/>
    <lineage>
        <taxon>Bacteria</taxon>
        <taxon>Bacillati</taxon>
        <taxon>Bacillota</taxon>
        <taxon>Clostridia</taxon>
        <taxon>Eubacteriales</taxon>
        <taxon>Clostridiaceae</taxon>
        <taxon>Clostridium</taxon>
    </lineage>
</organism>
<dbReference type="EC" id="2.7.2.4" evidence="14"/>
<dbReference type="InterPro" id="IPR005260">
    <property type="entry name" value="Asp_kin_monofn"/>
</dbReference>
<evidence type="ECO:0000313" key="17">
    <source>
        <dbReference type="EMBL" id="MBP2032629.1"/>
    </source>
</evidence>
<evidence type="ECO:0000256" key="13">
    <source>
        <dbReference type="ARBA" id="ARBA00047872"/>
    </source>
</evidence>
<dbReference type="InterPro" id="IPR045865">
    <property type="entry name" value="ACT-like_dom_sf"/>
</dbReference>
<dbReference type="Gene3D" id="3.40.1160.10">
    <property type="entry name" value="Acetylglutamate kinase-like"/>
    <property type="match status" value="1"/>
</dbReference>
<proteinExistence type="inferred from homology"/>
<dbReference type="Pfam" id="PF00696">
    <property type="entry name" value="AA_kinase"/>
    <property type="match status" value="1"/>
</dbReference>
<dbReference type="SUPFAM" id="SSF53633">
    <property type="entry name" value="Carbamate kinase-like"/>
    <property type="match status" value="1"/>
</dbReference>
<evidence type="ECO:0000256" key="7">
    <source>
        <dbReference type="ARBA" id="ARBA00022679"/>
    </source>
</evidence>
<gene>
    <name evidence="17" type="ORF">J2Z42_001303</name>
</gene>